<evidence type="ECO:0000313" key="1">
    <source>
        <dbReference type="EMBL" id="EWM23015.1"/>
    </source>
</evidence>
<sequence length="71" mass="7957">MNYALLLHNKTTTLWPSFEPRFVIDTGRNGKVSKVEAQRIPRMYLRICATPAPTGAISEGRGSGIDPRSRR</sequence>
<proteinExistence type="predicted"/>
<organism evidence="1 2">
    <name type="scientific">Nannochloropsis gaditana</name>
    <dbReference type="NCBI Taxonomy" id="72520"/>
    <lineage>
        <taxon>Eukaryota</taxon>
        <taxon>Sar</taxon>
        <taxon>Stramenopiles</taxon>
        <taxon>Ochrophyta</taxon>
        <taxon>Eustigmatophyceae</taxon>
        <taxon>Eustigmatales</taxon>
        <taxon>Monodopsidaceae</taxon>
        <taxon>Nannochloropsis</taxon>
    </lineage>
</organism>
<evidence type="ECO:0000313" key="2">
    <source>
        <dbReference type="Proteomes" id="UP000019335"/>
    </source>
</evidence>
<dbReference type="EMBL" id="AZIL01001909">
    <property type="protein sequence ID" value="EWM23015.1"/>
    <property type="molecule type" value="Genomic_DNA"/>
</dbReference>
<comment type="caution">
    <text evidence="1">The sequence shown here is derived from an EMBL/GenBank/DDBJ whole genome shotgun (WGS) entry which is preliminary data.</text>
</comment>
<dbReference type="AlphaFoldDB" id="W7T7P1"/>
<dbReference type="Proteomes" id="UP000019335">
    <property type="component" value="Chromosome 19"/>
</dbReference>
<gene>
    <name evidence="1" type="ORF">Naga_103208g1</name>
</gene>
<protein>
    <submittedName>
        <fullName evidence="1">Uncharacterized protein</fullName>
    </submittedName>
</protein>
<accession>W7T7P1</accession>
<name>W7T7P1_9STRA</name>
<reference evidence="1 2" key="1">
    <citation type="journal article" date="2014" name="Mol. Plant">
        <title>Chromosome Scale Genome Assembly and Transcriptome Profiling of Nannochloropsis gaditana in Nitrogen Depletion.</title>
        <authorList>
            <person name="Corteggiani Carpinelli E."/>
            <person name="Telatin A."/>
            <person name="Vitulo N."/>
            <person name="Forcato C."/>
            <person name="D'Angelo M."/>
            <person name="Schiavon R."/>
            <person name="Vezzi A."/>
            <person name="Giacometti G.M."/>
            <person name="Morosinotto T."/>
            <person name="Valle G."/>
        </authorList>
    </citation>
    <scope>NUCLEOTIDE SEQUENCE [LARGE SCALE GENOMIC DNA]</scope>
    <source>
        <strain evidence="1 2">B-31</strain>
    </source>
</reference>
<keyword evidence="2" id="KW-1185">Reference proteome</keyword>